<name>A0A0V1FIE5_TRIPS</name>
<accession>A0A0V1FIE5</accession>
<reference evidence="1 2" key="1">
    <citation type="submission" date="2015-01" db="EMBL/GenBank/DDBJ databases">
        <title>Evolution of Trichinella species and genotypes.</title>
        <authorList>
            <person name="Korhonen P.K."/>
            <person name="Edoardo P."/>
            <person name="Giuseppe L.R."/>
            <person name="Gasser R.B."/>
        </authorList>
    </citation>
    <scope>NUCLEOTIDE SEQUENCE [LARGE SCALE GENOMIC DNA]</scope>
    <source>
        <strain evidence="1">ISS470</strain>
    </source>
</reference>
<evidence type="ECO:0000313" key="1">
    <source>
        <dbReference type="EMBL" id="KRY85730.1"/>
    </source>
</evidence>
<protein>
    <submittedName>
        <fullName evidence="1">Uncharacterized protein</fullName>
    </submittedName>
</protein>
<organism evidence="1 2">
    <name type="scientific">Trichinella pseudospiralis</name>
    <name type="common">Parasitic roundworm</name>
    <dbReference type="NCBI Taxonomy" id="6337"/>
    <lineage>
        <taxon>Eukaryota</taxon>
        <taxon>Metazoa</taxon>
        <taxon>Ecdysozoa</taxon>
        <taxon>Nematoda</taxon>
        <taxon>Enoplea</taxon>
        <taxon>Dorylaimia</taxon>
        <taxon>Trichinellida</taxon>
        <taxon>Trichinellidae</taxon>
        <taxon>Trichinella</taxon>
    </lineage>
</organism>
<dbReference type="EMBL" id="JYDT01000084">
    <property type="protein sequence ID" value="KRY85730.1"/>
    <property type="molecule type" value="Genomic_DNA"/>
</dbReference>
<gene>
    <name evidence="1" type="ORF">T4D_1055</name>
</gene>
<evidence type="ECO:0000313" key="2">
    <source>
        <dbReference type="Proteomes" id="UP000054995"/>
    </source>
</evidence>
<comment type="caution">
    <text evidence="1">The sequence shown here is derived from an EMBL/GenBank/DDBJ whole genome shotgun (WGS) entry which is preliminary data.</text>
</comment>
<dbReference type="Proteomes" id="UP000054995">
    <property type="component" value="Unassembled WGS sequence"/>
</dbReference>
<proteinExistence type="predicted"/>
<dbReference type="AlphaFoldDB" id="A0A0V1FIE5"/>
<sequence>MSFKPVDIAEQSAALCAFQPTASIYIYCTAFQFDRPLLSCSVVATSKNVSNRESFSSKSNLSTIIFREAVDGLQAFGVSII</sequence>
<keyword evidence="2" id="KW-1185">Reference proteome</keyword>